<name>A0A481Z7T9_9VIRU</name>
<evidence type="ECO:0000256" key="4">
    <source>
        <dbReference type="ARBA" id="ARBA00022691"/>
    </source>
</evidence>
<comment type="similarity">
    <text evidence="1">Belongs to the CFA/CMAS family.</text>
</comment>
<evidence type="ECO:0000256" key="5">
    <source>
        <dbReference type="ARBA" id="ARBA00023098"/>
    </source>
</evidence>
<dbReference type="InterPro" id="IPR050723">
    <property type="entry name" value="CFA/CMAS"/>
</dbReference>
<dbReference type="PIRSF" id="PIRSF003085">
    <property type="entry name" value="CMAS"/>
    <property type="match status" value="1"/>
</dbReference>
<dbReference type="InterPro" id="IPR003333">
    <property type="entry name" value="CMAS"/>
</dbReference>
<keyword evidence="2" id="KW-0489">Methyltransferase</keyword>
<gene>
    <name evidence="6" type="ORF">LCPAC304_01550</name>
</gene>
<dbReference type="CDD" id="cd02440">
    <property type="entry name" value="AdoMet_MTases"/>
    <property type="match status" value="1"/>
</dbReference>
<evidence type="ECO:0000256" key="1">
    <source>
        <dbReference type="ARBA" id="ARBA00010815"/>
    </source>
</evidence>
<keyword evidence="5" id="KW-0443">Lipid metabolism</keyword>
<protein>
    <submittedName>
        <fullName evidence="6">Mycolic acid cyclopropane synthetase</fullName>
    </submittedName>
</protein>
<dbReference type="PANTHER" id="PTHR43667:SF1">
    <property type="entry name" value="CYCLOPROPANE-FATTY-ACYL-PHOSPHOLIPID SYNTHASE"/>
    <property type="match status" value="1"/>
</dbReference>
<dbReference type="GO" id="GO:0008610">
    <property type="term" value="P:lipid biosynthetic process"/>
    <property type="evidence" value="ECO:0007669"/>
    <property type="project" value="InterPro"/>
</dbReference>
<accession>A0A481Z7T9</accession>
<keyword evidence="4" id="KW-0949">S-adenosyl-L-methionine</keyword>
<dbReference type="GO" id="GO:0008168">
    <property type="term" value="F:methyltransferase activity"/>
    <property type="evidence" value="ECO:0007669"/>
    <property type="project" value="UniProtKB-KW"/>
</dbReference>
<evidence type="ECO:0000256" key="2">
    <source>
        <dbReference type="ARBA" id="ARBA00022603"/>
    </source>
</evidence>
<dbReference type="SUPFAM" id="SSF53335">
    <property type="entry name" value="S-adenosyl-L-methionine-dependent methyltransferases"/>
    <property type="match status" value="1"/>
</dbReference>
<dbReference type="InterPro" id="IPR029063">
    <property type="entry name" value="SAM-dependent_MTases_sf"/>
</dbReference>
<dbReference type="PANTHER" id="PTHR43667">
    <property type="entry name" value="CYCLOPROPANE-FATTY-ACYL-PHOSPHOLIPID SYNTHASE"/>
    <property type="match status" value="1"/>
</dbReference>
<reference evidence="6" key="1">
    <citation type="journal article" date="2019" name="MBio">
        <title>Virus Genomes from Deep Sea Sediments Expand the Ocean Megavirome and Support Independent Origins of Viral Gigantism.</title>
        <authorList>
            <person name="Backstrom D."/>
            <person name="Yutin N."/>
            <person name="Jorgensen S.L."/>
            <person name="Dharamshi J."/>
            <person name="Homa F."/>
            <person name="Zaremba-Niedwiedzka K."/>
            <person name="Spang A."/>
            <person name="Wolf Y.I."/>
            <person name="Koonin E.V."/>
            <person name="Ettema T.J."/>
        </authorList>
    </citation>
    <scope>NUCLEOTIDE SEQUENCE</scope>
</reference>
<evidence type="ECO:0000313" key="6">
    <source>
        <dbReference type="EMBL" id="QBK91817.1"/>
    </source>
</evidence>
<dbReference type="EMBL" id="MK500565">
    <property type="protein sequence ID" value="QBK91817.1"/>
    <property type="molecule type" value="Genomic_DNA"/>
</dbReference>
<proteinExistence type="inferred from homology"/>
<organism evidence="6">
    <name type="scientific">Pithovirus LCPAC304</name>
    <dbReference type="NCBI Taxonomy" id="2506594"/>
    <lineage>
        <taxon>Viruses</taxon>
        <taxon>Pithoviruses</taxon>
    </lineage>
</organism>
<dbReference type="GO" id="GO:0032259">
    <property type="term" value="P:methylation"/>
    <property type="evidence" value="ECO:0007669"/>
    <property type="project" value="UniProtKB-KW"/>
</dbReference>
<sequence>MPSKMSTAKAIVCEIGEAFDIDTSSIAVYDERVYDRLLKDRNLGMGESYMEGWWDCKRLDDFICQVQRKQIGPKIQWGWWTWIRWGALYSWSWVFNLQSYDKSLEVGASHYDLGEELYGTMLDSRMMYSCGYWKDATTLDLAQEAKCELICQKLGLKEGMTVLDIGCGWGGFAKYAADTYSVQVIGITISNNQLQYARNHNKTDLTTFHFMDYRRMLGLPRYEGYFDRVVSIGMLEHVGAQNYDIFMETVDYVLKAEGLALLHTIGGRQPKLLADAWFNKYIFPNSVLPTLTQISKSVEKVPGNPFVIEDIHNFGSHYDKTLLCWYQNFMDGLGEINKKRTKAWKERLDETFVRMWRYYLLCSAGMFRSRDIQLYQVVLSKGGVEGGYQSIR</sequence>
<evidence type="ECO:0000256" key="3">
    <source>
        <dbReference type="ARBA" id="ARBA00022679"/>
    </source>
</evidence>
<dbReference type="Gene3D" id="3.40.50.150">
    <property type="entry name" value="Vaccinia Virus protein VP39"/>
    <property type="match status" value="1"/>
</dbReference>
<keyword evidence="3" id="KW-0808">Transferase</keyword>
<dbReference type="NCBIfam" id="NF008686">
    <property type="entry name" value="PRK11705.1"/>
    <property type="match status" value="1"/>
</dbReference>
<dbReference type="Pfam" id="PF02353">
    <property type="entry name" value="CMAS"/>
    <property type="match status" value="1"/>
</dbReference>